<dbReference type="InterPro" id="IPR051201">
    <property type="entry name" value="Chloro_Bact_Ser_Proteases"/>
</dbReference>
<feature type="non-terminal residue" evidence="3">
    <location>
        <position position="1"/>
    </location>
</feature>
<dbReference type="EMBL" id="UINC01210674">
    <property type="protein sequence ID" value="SVE34253.1"/>
    <property type="molecule type" value="Genomic_DNA"/>
</dbReference>
<dbReference type="AlphaFoldDB" id="A0A383CQD4"/>
<dbReference type="InterPro" id="IPR001940">
    <property type="entry name" value="Peptidase_S1C"/>
</dbReference>
<name>A0A383CQD4_9ZZZZ</name>
<organism evidence="3">
    <name type="scientific">marine metagenome</name>
    <dbReference type="NCBI Taxonomy" id="408172"/>
    <lineage>
        <taxon>unclassified sequences</taxon>
        <taxon>metagenomes</taxon>
        <taxon>ecological metagenomes</taxon>
    </lineage>
</organism>
<evidence type="ECO:0008006" key="4">
    <source>
        <dbReference type="Google" id="ProtNLM"/>
    </source>
</evidence>
<keyword evidence="2" id="KW-0378">Hydrolase</keyword>
<gene>
    <name evidence="3" type="ORF">METZ01_LOCUS487107</name>
</gene>
<dbReference type="PANTHER" id="PTHR43343:SF3">
    <property type="entry name" value="PROTEASE DO-LIKE 8, CHLOROPLASTIC"/>
    <property type="match status" value="1"/>
</dbReference>
<evidence type="ECO:0000256" key="1">
    <source>
        <dbReference type="ARBA" id="ARBA00022670"/>
    </source>
</evidence>
<dbReference type="GO" id="GO:0006508">
    <property type="term" value="P:proteolysis"/>
    <property type="evidence" value="ECO:0007669"/>
    <property type="project" value="UniProtKB-KW"/>
</dbReference>
<dbReference type="Gene3D" id="2.40.10.120">
    <property type="match status" value="1"/>
</dbReference>
<dbReference type="PRINTS" id="PR00834">
    <property type="entry name" value="PROTEASES2C"/>
</dbReference>
<dbReference type="InterPro" id="IPR009003">
    <property type="entry name" value="Peptidase_S1_PA"/>
</dbReference>
<sequence length="226" mass="24095">VQQPAVKQQVVSGGTGFLFSSRDYIITNWHVVKGAGSILAKFTNGETVEAKVVAKDVRSDIAILKLEKAPPLSATQIKLGDSSQARMGEKIFTIGYPASKIMGEKPKYSEGVINAMTGLKDDPAFFQVSVPVQPGNSGGPLFNERGEVIGITTASLSSLAMDAMGAIAQNVNYAIKSSFVKNLLSTIPELMLSNTGIVVVPNEPEKSLPNFIEQVSKNIILIEAKE</sequence>
<protein>
    <recommendedName>
        <fullName evidence="4">Serine protease</fullName>
    </recommendedName>
</protein>
<dbReference type="Pfam" id="PF13365">
    <property type="entry name" value="Trypsin_2"/>
    <property type="match status" value="1"/>
</dbReference>
<evidence type="ECO:0000256" key="2">
    <source>
        <dbReference type="ARBA" id="ARBA00022801"/>
    </source>
</evidence>
<dbReference type="PANTHER" id="PTHR43343">
    <property type="entry name" value="PEPTIDASE S12"/>
    <property type="match status" value="1"/>
</dbReference>
<evidence type="ECO:0000313" key="3">
    <source>
        <dbReference type="EMBL" id="SVE34253.1"/>
    </source>
</evidence>
<dbReference type="SUPFAM" id="SSF50494">
    <property type="entry name" value="Trypsin-like serine proteases"/>
    <property type="match status" value="1"/>
</dbReference>
<reference evidence="3" key="1">
    <citation type="submission" date="2018-05" db="EMBL/GenBank/DDBJ databases">
        <authorList>
            <person name="Lanie J.A."/>
            <person name="Ng W.-L."/>
            <person name="Kazmierczak K.M."/>
            <person name="Andrzejewski T.M."/>
            <person name="Davidsen T.M."/>
            <person name="Wayne K.J."/>
            <person name="Tettelin H."/>
            <person name="Glass J.I."/>
            <person name="Rusch D."/>
            <person name="Podicherti R."/>
            <person name="Tsui H.-C.T."/>
            <person name="Winkler M.E."/>
        </authorList>
    </citation>
    <scope>NUCLEOTIDE SEQUENCE</scope>
</reference>
<proteinExistence type="predicted"/>
<keyword evidence="1" id="KW-0645">Protease</keyword>
<accession>A0A383CQD4</accession>
<dbReference type="GO" id="GO:0004252">
    <property type="term" value="F:serine-type endopeptidase activity"/>
    <property type="evidence" value="ECO:0007669"/>
    <property type="project" value="InterPro"/>
</dbReference>